<evidence type="ECO:0000313" key="3">
    <source>
        <dbReference type="Proteomes" id="UP000477980"/>
    </source>
</evidence>
<feature type="transmembrane region" description="Helical" evidence="1">
    <location>
        <begin position="341"/>
        <end position="360"/>
    </location>
</feature>
<dbReference type="AlphaFoldDB" id="A0A6G1VNZ1"/>
<dbReference type="RefSeq" id="WP_153090620.1">
    <property type="nucleotide sequence ID" value="NZ_VZAH01000117.1"/>
</dbReference>
<keyword evidence="1" id="KW-0472">Membrane</keyword>
<organism evidence="2 3">
    <name type="scientific">Segatella copri</name>
    <dbReference type="NCBI Taxonomy" id="165179"/>
    <lineage>
        <taxon>Bacteria</taxon>
        <taxon>Pseudomonadati</taxon>
        <taxon>Bacteroidota</taxon>
        <taxon>Bacteroidia</taxon>
        <taxon>Bacteroidales</taxon>
        <taxon>Prevotellaceae</taxon>
        <taxon>Segatella</taxon>
    </lineage>
</organism>
<keyword evidence="1" id="KW-0812">Transmembrane</keyword>
<feature type="transmembrane region" description="Helical" evidence="1">
    <location>
        <begin position="136"/>
        <end position="157"/>
    </location>
</feature>
<evidence type="ECO:0000256" key="1">
    <source>
        <dbReference type="SAM" id="Phobius"/>
    </source>
</evidence>
<feature type="transmembrane region" description="Helical" evidence="1">
    <location>
        <begin position="12"/>
        <end position="33"/>
    </location>
</feature>
<dbReference type="EMBL" id="VZAH01000117">
    <property type="protein sequence ID" value="MQP15159.1"/>
    <property type="molecule type" value="Genomic_DNA"/>
</dbReference>
<dbReference type="OrthoDB" id="996712at2"/>
<feature type="transmembrane region" description="Helical" evidence="1">
    <location>
        <begin position="423"/>
        <end position="444"/>
    </location>
</feature>
<dbReference type="InterPro" id="IPR045726">
    <property type="entry name" value="DUF6080"/>
</dbReference>
<name>A0A6G1VNZ1_9BACT</name>
<reference evidence="2 3" key="1">
    <citation type="submission" date="2019-09" db="EMBL/GenBank/DDBJ databases">
        <title>Distinct polysaccharide growth profiles of human intestinal Prevotella copri isolates.</title>
        <authorList>
            <person name="Fehlner-Peach H."/>
            <person name="Magnabosco C."/>
            <person name="Raghavan V."/>
            <person name="Scher J.U."/>
            <person name="Tett A."/>
            <person name="Cox L.M."/>
            <person name="Gottsegen C."/>
            <person name="Watters A."/>
            <person name="Wiltshire- Gordon J.D."/>
            <person name="Segata N."/>
            <person name="Bonneau R."/>
            <person name="Littman D.R."/>
        </authorList>
    </citation>
    <scope>NUCLEOTIDE SEQUENCE [LARGE SCALE GENOMIC DNA]</scope>
    <source>
        <strain evidence="3">iAA917</strain>
    </source>
</reference>
<dbReference type="Pfam" id="PF19558">
    <property type="entry name" value="DUF6080"/>
    <property type="match status" value="1"/>
</dbReference>
<feature type="transmembrane region" description="Helical" evidence="1">
    <location>
        <begin position="104"/>
        <end position="124"/>
    </location>
</feature>
<feature type="transmembrane region" description="Helical" evidence="1">
    <location>
        <begin position="192"/>
        <end position="213"/>
    </location>
</feature>
<keyword evidence="1" id="KW-1133">Transmembrane helix</keyword>
<dbReference type="Proteomes" id="UP000477980">
    <property type="component" value="Unassembled WGS sequence"/>
</dbReference>
<evidence type="ECO:0008006" key="4">
    <source>
        <dbReference type="Google" id="ProtNLM"/>
    </source>
</evidence>
<sequence length="445" mass="51132">MKNIFKIKKEERILALVSMLVFASLNTVLIHSYPANFFKAGKLGFWSIFYKHFTVSGFDAYSYIFLSNEKIYFELSRHPLFGALLYPGACLNDWLMGWTHHNCATFIMAVMLVISATFSAVFFFRICRELIQLCRLDAYILTAFFFSFASIMLTTMVPDHFCFSMLCLLVSIYMVGTCMAQGKQLKAWQASLLFLTTAGVSLSNGVKTGIMSLFCNGRKVFSPRFFAIAFILPLLIMGGSFYYQNEYIVKPQQEKGKEIERKLMPKRPDIAQKNAVHDAWMDAHRGKSVSDMPFLKWTDVSTPRMESIVENLFGEGIQLHQKELLKDLSVSRPTFIRYDWAISYLFEAFVFLLFAAGVFYSRHSHLMWMCLSCAAFDAFLHLVLGFGLNEVYIMAAHWMFVIPFTMGYAFREAQPKLANAMRGVTLFLAIYFWAYNATLIITHFL</sequence>
<evidence type="ECO:0000313" key="2">
    <source>
        <dbReference type="EMBL" id="MQP15159.1"/>
    </source>
</evidence>
<gene>
    <name evidence="2" type="ORF">F7D25_12225</name>
</gene>
<accession>A0A6G1VNZ1</accession>
<proteinExistence type="predicted"/>
<comment type="caution">
    <text evidence="2">The sequence shown here is derived from an EMBL/GenBank/DDBJ whole genome shotgun (WGS) entry which is preliminary data.</text>
</comment>
<protein>
    <recommendedName>
        <fullName evidence="4">GtrA family protein</fullName>
    </recommendedName>
</protein>
<feature type="transmembrane region" description="Helical" evidence="1">
    <location>
        <begin position="225"/>
        <end position="243"/>
    </location>
</feature>
<feature type="transmembrane region" description="Helical" evidence="1">
    <location>
        <begin position="163"/>
        <end position="180"/>
    </location>
</feature>